<dbReference type="PROSITE" id="PS50110">
    <property type="entry name" value="RESPONSE_REGULATORY"/>
    <property type="match status" value="1"/>
</dbReference>
<dbReference type="OrthoDB" id="1646880at2"/>
<dbReference type="EMBL" id="PDUD01000045">
    <property type="protein sequence ID" value="PHN02072.1"/>
    <property type="molecule type" value="Genomic_DNA"/>
</dbReference>
<dbReference type="Gene3D" id="2.40.50.1020">
    <property type="entry name" value="LytTr DNA-binding domain"/>
    <property type="match status" value="1"/>
</dbReference>
<dbReference type="PANTHER" id="PTHR37299:SF1">
    <property type="entry name" value="STAGE 0 SPORULATION PROTEIN A HOMOLOG"/>
    <property type="match status" value="1"/>
</dbReference>
<dbReference type="Proteomes" id="UP000223913">
    <property type="component" value="Unassembled WGS sequence"/>
</dbReference>
<gene>
    <name evidence="4" type="ORF">CRP01_34125</name>
</gene>
<dbReference type="GO" id="GO:0000156">
    <property type="term" value="F:phosphorelay response regulator activity"/>
    <property type="evidence" value="ECO:0007669"/>
    <property type="project" value="InterPro"/>
</dbReference>
<reference evidence="4 5" key="1">
    <citation type="submission" date="2017-10" db="EMBL/GenBank/DDBJ databases">
        <title>The draft genome sequence of Lewinella nigricans NBRC 102662.</title>
        <authorList>
            <person name="Wang K."/>
        </authorList>
    </citation>
    <scope>NUCLEOTIDE SEQUENCE [LARGE SCALE GENOMIC DNA]</scope>
    <source>
        <strain evidence="4 5">NBRC 102662</strain>
    </source>
</reference>
<evidence type="ECO:0000313" key="5">
    <source>
        <dbReference type="Proteomes" id="UP000223913"/>
    </source>
</evidence>
<dbReference type="InterPro" id="IPR046947">
    <property type="entry name" value="LytR-like"/>
</dbReference>
<dbReference type="Gene3D" id="3.40.50.2300">
    <property type="match status" value="1"/>
</dbReference>
<proteinExistence type="predicted"/>
<dbReference type="SUPFAM" id="SSF52172">
    <property type="entry name" value="CheY-like"/>
    <property type="match status" value="1"/>
</dbReference>
<feature type="domain" description="HTH LytTR-type" evidence="3">
    <location>
        <begin position="151"/>
        <end position="255"/>
    </location>
</feature>
<dbReference type="PANTHER" id="PTHR37299">
    <property type="entry name" value="TRANSCRIPTIONAL REGULATOR-RELATED"/>
    <property type="match status" value="1"/>
</dbReference>
<dbReference type="FunFam" id="3.40.50.2300:FF:000051">
    <property type="entry name" value="Two-component response regulator yehT"/>
    <property type="match status" value="1"/>
</dbReference>
<evidence type="ECO:0000259" key="2">
    <source>
        <dbReference type="PROSITE" id="PS50110"/>
    </source>
</evidence>
<organism evidence="4 5">
    <name type="scientific">Flavilitoribacter nigricans (strain ATCC 23147 / DSM 23189 / NBRC 102662 / NCIMB 1420 / SS-2)</name>
    <name type="common">Lewinella nigricans</name>
    <dbReference type="NCBI Taxonomy" id="1122177"/>
    <lineage>
        <taxon>Bacteria</taxon>
        <taxon>Pseudomonadati</taxon>
        <taxon>Bacteroidota</taxon>
        <taxon>Saprospiria</taxon>
        <taxon>Saprospirales</taxon>
        <taxon>Lewinellaceae</taxon>
        <taxon>Flavilitoribacter</taxon>
    </lineage>
</organism>
<dbReference type="AlphaFoldDB" id="A0A2D0N0J5"/>
<dbReference type="RefSeq" id="WP_099154565.1">
    <property type="nucleotide sequence ID" value="NZ_PDUD01000045.1"/>
</dbReference>
<evidence type="ECO:0000259" key="3">
    <source>
        <dbReference type="PROSITE" id="PS50930"/>
    </source>
</evidence>
<keyword evidence="5" id="KW-1185">Reference proteome</keyword>
<dbReference type="InterPro" id="IPR001789">
    <property type="entry name" value="Sig_transdc_resp-reg_receiver"/>
</dbReference>
<dbReference type="InterPro" id="IPR011006">
    <property type="entry name" value="CheY-like_superfamily"/>
</dbReference>
<comment type="caution">
    <text evidence="4">The sequence shown here is derived from an EMBL/GenBank/DDBJ whole genome shotgun (WGS) entry which is preliminary data.</text>
</comment>
<evidence type="ECO:0008006" key="6">
    <source>
        <dbReference type="Google" id="ProtNLM"/>
    </source>
</evidence>
<evidence type="ECO:0000313" key="4">
    <source>
        <dbReference type="EMBL" id="PHN02072.1"/>
    </source>
</evidence>
<dbReference type="SMART" id="SM00448">
    <property type="entry name" value="REC"/>
    <property type="match status" value="1"/>
</dbReference>
<dbReference type="InterPro" id="IPR007492">
    <property type="entry name" value="LytTR_DNA-bd_dom"/>
</dbReference>
<dbReference type="GO" id="GO:0003677">
    <property type="term" value="F:DNA binding"/>
    <property type="evidence" value="ECO:0007669"/>
    <property type="project" value="InterPro"/>
</dbReference>
<keyword evidence="1" id="KW-0597">Phosphoprotein</keyword>
<feature type="domain" description="Response regulatory" evidence="2">
    <location>
        <begin position="5"/>
        <end position="118"/>
    </location>
</feature>
<protein>
    <recommendedName>
        <fullName evidence="6">DNA-binding response regulator</fullName>
    </recommendedName>
</protein>
<dbReference type="SMART" id="SM00850">
    <property type="entry name" value="LytTR"/>
    <property type="match status" value="1"/>
</dbReference>
<sequence>MRKIKTLVVDDEPLARARICKLLQGYDFITLLGECRNGKEALRQITDYRPDLVFLDIQMPDFNGFDVLAKMDKDKIPFIIFVTAYDQYALKAFDVHAVDYLLKPYDNERFDRALDHARRQIQTRDQATLHHRMLHVLQEFEHQQMPESLRIEIKDRGKTQFINLLDIQCVEAQGNYLQLFLADDTYLIRQTLQAFVEETQGHPFLRIHRSILINTNYLSGKRYDGNGQYQFSLRNGRQLQSSRSFREDIEKFFDDPVQ</sequence>
<dbReference type="Pfam" id="PF00072">
    <property type="entry name" value="Response_reg"/>
    <property type="match status" value="1"/>
</dbReference>
<dbReference type="PROSITE" id="PS50930">
    <property type="entry name" value="HTH_LYTTR"/>
    <property type="match status" value="1"/>
</dbReference>
<accession>A0A2D0N0J5</accession>
<feature type="modified residue" description="4-aspartylphosphate" evidence="1">
    <location>
        <position position="56"/>
    </location>
</feature>
<dbReference type="Pfam" id="PF04397">
    <property type="entry name" value="LytTR"/>
    <property type="match status" value="1"/>
</dbReference>
<name>A0A2D0N0J5_FLAN2</name>
<evidence type="ECO:0000256" key="1">
    <source>
        <dbReference type="PROSITE-ProRule" id="PRU00169"/>
    </source>
</evidence>